<sequence>MLYRKITFLFPALFGRLSSTTATPCAVVEAPPAGTPLLAGFFVEVTRPFPGRPLHSQRKIMHFGATRWQTRGAGVLCLGQGATDRALRHGDSH</sequence>
<feature type="chain" id="PRO_5039473176" description="Secreted protein" evidence="1">
    <location>
        <begin position="22"/>
        <end position="93"/>
    </location>
</feature>
<feature type="signal peptide" evidence="1">
    <location>
        <begin position="1"/>
        <end position="21"/>
    </location>
</feature>
<dbReference type="EMBL" id="KJ605395">
    <property type="protein sequence ID" value="AIU93619.1"/>
    <property type="molecule type" value="Genomic_DNA"/>
</dbReference>
<evidence type="ECO:0008006" key="3">
    <source>
        <dbReference type="Google" id="ProtNLM"/>
    </source>
</evidence>
<accession>A0A097SQ22</accession>
<gene>
    <name evidence="2" type="ORF">LRS1606.185</name>
</gene>
<organism evidence="2">
    <name type="scientific">Rhodococcus sp. NS1</name>
    <dbReference type="NCBI Taxonomy" id="402236"/>
    <lineage>
        <taxon>Bacteria</taxon>
        <taxon>Bacillati</taxon>
        <taxon>Actinomycetota</taxon>
        <taxon>Actinomycetes</taxon>
        <taxon>Mycobacteriales</taxon>
        <taxon>Nocardiaceae</taxon>
        <taxon>Rhodococcus</taxon>
    </lineage>
</organism>
<protein>
    <recommendedName>
        <fullName evidence="3">Secreted protein</fullName>
    </recommendedName>
</protein>
<evidence type="ECO:0000313" key="2">
    <source>
        <dbReference type="EMBL" id="AIU93619.1"/>
    </source>
</evidence>
<reference evidence="2" key="1">
    <citation type="submission" date="2014-03" db="EMBL/GenBank/DDBJ databases">
        <authorList>
            <person name="Zhang G."/>
            <person name="Zhu L."/>
            <person name="Fang P."/>
        </authorList>
    </citation>
    <scope>NUCLEOTIDE SEQUENCE</scope>
    <source>
        <strain evidence="2">NS1</strain>
        <plasmid evidence="2">pNSL1</plasmid>
    </source>
</reference>
<keyword evidence="2" id="KW-0614">Plasmid</keyword>
<geneLocation type="plasmid" evidence="2">
    <name>pNSL1</name>
</geneLocation>
<keyword evidence="1" id="KW-0732">Signal</keyword>
<name>A0A097SQ22_9NOCA</name>
<evidence type="ECO:0000256" key="1">
    <source>
        <dbReference type="SAM" id="SignalP"/>
    </source>
</evidence>
<proteinExistence type="predicted"/>
<dbReference type="AlphaFoldDB" id="A0A097SQ22"/>